<dbReference type="Proteomes" id="UP000219072">
    <property type="component" value="Unassembled WGS sequence"/>
</dbReference>
<reference evidence="5 6" key="1">
    <citation type="submission" date="2017-09" db="EMBL/GenBank/DDBJ databases">
        <authorList>
            <person name="Ehlers B."/>
            <person name="Leendertz F.H."/>
        </authorList>
    </citation>
    <scope>NUCLEOTIDE SEQUENCE [LARGE SCALE GENOMIC DNA]</scope>
    <source>
        <strain evidence="5 6">CGMCC 4.7095</strain>
    </source>
</reference>
<evidence type="ECO:0000259" key="4">
    <source>
        <dbReference type="PROSITE" id="PS50932"/>
    </source>
</evidence>
<dbReference type="Pfam" id="PF00356">
    <property type="entry name" value="LacI"/>
    <property type="match status" value="1"/>
</dbReference>
<organism evidence="5 6">
    <name type="scientific">Streptomyces zhaozhouensis</name>
    <dbReference type="NCBI Taxonomy" id="1300267"/>
    <lineage>
        <taxon>Bacteria</taxon>
        <taxon>Bacillati</taxon>
        <taxon>Actinomycetota</taxon>
        <taxon>Actinomycetes</taxon>
        <taxon>Kitasatosporales</taxon>
        <taxon>Streptomycetaceae</taxon>
        <taxon>Streptomyces</taxon>
    </lineage>
</organism>
<proteinExistence type="predicted"/>
<dbReference type="CDD" id="cd01392">
    <property type="entry name" value="HTH_LacI"/>
    <property type="match status" value="1"/>
</dbReference>
<evidence type="ECO:0000313" key="5">
    <source>
        <dbReference type="EMBL" id="SOD64087.1"/>
    </source>
</evidence>
<evidence type="ECO:0000256" key="3">
    <source>
        <dbReference type="ARBA" id="ARBA00023163"/>
    </source>
</evidence>
<dbReference type="GO" id="GO:0003700">
    <property type="term" value="F:DNA-binding transcription factor activity"/>
    <property type="evidence" value="ECO:0007669"/>
    <property type="project" value="TreeGrafter"/>
</dbReference>
<dbReference type="InterPro" id="IPR000843">
    <property type="entry name" value="HTH_LacI"/>
</dbReference>
<dbReference type="PRINTS" id="PR00036">
    <property type="entry name" value="HTHLACI"/>
</dbReference>
<dbReference type="PANTHER" id="PTHR30146:SF109">
    <property type="entry name" value="HTH-TYPE TRANSCRIPTIONAL REGULATOR GALS"/>
    <property type="match status" value="1"/>
</dbReference>
<dbReference type="Gene3D" id="1.10.260.40">
    <property type="entry name" value="lambda repressor-like DNA-binding domains"/>
    <property type="match status" value="1"/>
</dbReference>
<dbReference type="SUPFAM" id="SSF47413">
    <property type="entry name" value="lambda repressor-like DNA-binding domains"/>
    <property type="match status" value="1"/>
</dbReference>
<keyword evidence="2" id="KW-0238">DNA-binding</keyword>
<dbReference type="EMBL" id="OCNE01000014">
    <property type="protein sequence ID" value="SOD64087.1"/>
    <property type="molecule type" value="Genomic_DNA"/>
</dbReference>
<name>A0A286DZJ8_9ACTN</name>
<dbReference type="PROSITE" id="PS50932">
    <property type="entry name" value="HTH_LACI_2"/>
    <property type="match status" value="1"/>
</dbReference>
<dbReference type="PANTHER" id="PTHR30146">
    <property type="entry name" value="LACI-RELATED TRANSCRIPTIONAL REPRESSOR"/>
    <property type="match status" value="1"/>
</dbReference>
<keyword evidence="1" id="KW-0805">Transcription regulation</keyword>
<dbReference type="InterPro" id="IPR028082">
    <property type="entry name" value="Peripla_BP_I"/>
</dbReference>
<keyword evidence="6" id="KW-1185">Reference proteome</keyword>
<dbReference type="Gene3D" id="3.40.50.2300">
    <property type="match status" value="2"/>
</dbReference>
<dbReference type="Pfam" id="PF13377">
    <property type="entry name" value="Peripla_BP_3"/>
    <property type="match status" value="1"/>
</dbReference>
<dbReference type="AlphaFoldDB" id="A0A286DZJ8"/>
<evidence type="ECO:0000256" key="1">
    <source>
        <dbReference type="ARBA" id="ARBA00023015"/>
    </source>
</evidence>
<accession>A0A286DZJ8</accession>
<dbReference type="PROSITE" id="PS00356">
    <property type="entry name" value="HTH_LACI_1"/>
    <property type="match status" value="1"/>
</dbReference>
<gene>
    <name evidence="5" type="ORF">SAMN06297387_11467</name>
</gene>
<protein>
    <submittedName>
        <fullName evidence="5">Transcriptional regulator, LacI family</fullName>
    </submittedName>
</protein>
<dbReference type="GO" id="GO:0000976">
    <property type="term" value="F:transcription cis-regulatory region binding"/>
    <property type="evidence" value="ECO:0007669"/>
    <property type="project" value="TreeGrafter"/>
</dbReference>
<evidence type="ECO:0000313" key="6">
    <source>
        <dbReference type="Proteomes" id="UP000219072"/>
    </source>
</evidence>
<dbReference type="InterPro" id="IPR010982">
    <property type="entry name" value="Lambda_DNA-bd_dom_sf"/>
</dbReference>
<keyword evidence="3" id="KW-0804">Transcription</keyword>
<dbReference type="SMART" id="SM00354">
    <property type="entry name" value="HTH_LACI"/>
    <property type="match status" value="1"/>
</dbReference>
<evidence type="ECO:0000256" key="2">
    <source>
        <dbReference type="ARBA" id="ARBA00023125"/>
    </source>
</evidence>
<dbReference type="InterPro" id="IPR046335">
    <property type="entry name" value="LacI/GalR-like_sensor"/>
</dbReference>
<sequence>MVTMSDVARAAGVSAMTVSNVINGHPHVSEETRRRVTEAVDRLGYRMNFAARHLRSGTTGVIGLAIPGVDQPYYGHLAAQVIAGARSLGYRVAVEQTGASREGETEALAHSRLRTYDGLIMATVELGEEDGGALFADFPVVTLGERFRGAHVDHVGMANFEGAGDATRHLLERGCRRIAAIGGRAEGESGAATLRTAGYLAALADAGVARDDALLAGCAFTTAGGAEAVRRLRDGGVPFDGAVCLTDSLALGVVRGLRDAGLSVPDDVLVAGFDDIPQAAYAVPSLTTVAPGHTEMVGAALEMLTERIAGRRPAGEARSFTGPHRLVVRESTTR</sequence>
<dbReference type="SUPFAM" id="SSF53822">
    <property type="entry name" value="Periplasmic binding protein-like I"/>
    <property type="match status" value="1"/>
</dbReference>
<feature type="domain" description="HTH lacI-type" evidence="4">
    <location>
        <begin position="2"/>
        <end position="56"/>
    </location>
</feature>
<dbReference type="CDD" id="cd06267">
    <property type="entry name" value="PBP1_LacI_sugar_binding-like"/>
    <property type="match status" value="1"/>
</dbReference>